<dbReference type="HOGENOM" id="CLU_1789670_0_0_1"/>
<organism evidence="2 3">
    <name type="scientific">Leersia perrieri</name>
    <dbReference type="NCBI Taxonomy" id="77586"/>
    <lineage>
        <taxon>Eukaryota</taxon>
        <taxon>Viridiplantae</taxon>
        <taxon>Streptophyta</taxon>
        <taxon>Embryophyta</taxon>
        <taxon>Tracheophyta</taxon>
        <taxon>Spermatophyta</taxon>
        <taxon>Magnoliopsida</taxon>
        <taxon>Liliopsida</taxon>
        <taxon>Poales</taxon>
        <taxon>Poaceae</taxon>
        <taxon>BOP clade</taxon>
        <taxon>Oryzoideae</taxon>
        <taxon>Oryzeae</taxon>
        <taxon>Oryzinae</taxon>
        <taxon>Leersia</taxon>
    </lineage>
</organism>
<proteinExistence type="predicted"/>
<feature type="region of interest" description="Disordered" evidence="1">
    <location>
        <begin position="58"/>
        <end position="93"/>
    </location>
</feature>
<feature type="region of interest" description="Disordered" evidence="1">
    <location>
        <begin position="117"/>
        <end position="145"/>
    </location>
</feature>
<name>A0A0D9VIE9_9ORYZ</name>
<dbReference type="EnsemblPlants" id="LPERR02G19900.1">
    <property type="protein sequence ID" value="LPERR02G19900.1"/>
    <property type="gene ID" value="LPERR02G19900"/>
</dbReference>
<dbReference type="Proteomes" id="UP000032180">
    <property type="component" value="Chromosome 2"/>
</dbReference>
<reference evidence="3" key="2">
    <citation type="submission" date="2013-12" db="EMBL/GenBank/DDBJ databases">
        <authorList>
            <person name="Yu Y."/>
            <person name="Lee S."/>
            <person name="de Baynast K."/>
            <person name="Wissotski M."/>
            <person name="Liu L."/>
            <person name="Talag J."/>
            <person name="Goicoechea J."/>
            <person name="Angelova A."/>
            <person name="Jetty R."/>
            <person name="Kudrna D."/>
            <person name="Golser W."/>
            <person name="Rivera L."/>
            <person name="Zhang J."/>
            <person name="Wing R."/>
        </authorList>
    </citation>
    <scope>NUCLEOTIDE SEQUENCE</scope>
</reference>
<reference evidence="2 3" key="1">
    <citation type="submission" date="2012-08" db="EMBL/GenBank/DDBJ databases">
        <title>Oryza genome evolution.</title>
        <authorList>
            <person name="Wing R.A."/>
        </authorList>
    </citation>
    <scope>NUCLEOTIDE SEQUENCE</scope>
</reference>
<feature type="compositionally biased region" description="Basic residues" evidence="1">
    <location>
        <begin position="66"/>
        <end position="80"/>
    </location>
</feature>
<sequence length="145" mass="15857">MLCVGGLEPFPWLEVEETHLTSTPPKLTQHTTPNCKLHYCPPSSLFSTALERVHGLELKPGLHGHGPSRRRLRRPLHRRGAQPAGVPPAPARRQVLAQVGVPDGEVPGEVRRAGDVLPAQGEGEGAHQGFVGVRGVRRRRPRRLP</sequence>
<dbReference type="AlphaFoldDB" id="A0A0D9VIE9"/>
<dbReference type="Gramene" id="LPERR02G19900.1">
    <property type="protein sequence ID" value="LPERR02G19900.1"/>
    <property type="gene ID" value="LPERR02G19900"/>
</dbReference>
<feature type="compositionally biased region" description="Basic residues" evidence="1">
    <location>
        <begin position="135"/>
        <end position="145"/>
    </location>
</feature>
<keyword evidence="3" id="KW-1185">Reference proteome</keyword>
<protein>
    <submittedName>
        <fullName evidence="2">Uncharacterized protein</fullName>
    </submittedName>
</protein>
<evidence type="ECO:0000313" key="3">
    <source>
        <dbReference type="Proteomes" id="UP000032180"/>
    </source>
</evidence>
<accession>A0A0D9VIE9</accession>
<evidence type="ECO:0000256" key="1">
    <source>
        <dbReference type="SAM" id="MobiDB-lite"/>
    </source>
</evidence>
<reference evidence="2" key="3">
    <citation type="submission" date="2015-04" db="UniProtKB">
        <authorList>
            <consortium name="EnsemblPlants"/>
        </authorList>
    </citation>
    <scope>IDENTIFICATION</scope>
</reference>
<evidence type="ECO:0000313" key="2">
    <source>
        <dbReference type="EnsemblPlants" id="LPERR02G19900.1"/>
    </source>
</evidence>